<feature type="region of interest" description="Disordered" evidence="8">
    <location>
        <begin position="293"/>
        <end position="333"/>
    </location>
</feature>
<dbReference type="EMBL" id="JAVRJZ010000012">
    <property type="protein sequence ID" value="KAK2715804.1"/>
    <property type="molecule type" value="Genomic_DNA"/>
</dbReference>
<keyword evidence="2" id="KW-0217">Developmental protein</keyword>
<evidence type="ECO:0000256" key="8">
    <source>
        <dbReference type="SAM" id="MobiDB-lite"/>
    </source>
</evidence>
<dbReference type="PROSITE" id="PS01264">
    <property type="entry name" value="TBOX_2"/>
    <property type="match status" value="1"/>
</dbReference>
<dbReference type="CDD" id="cd20192">
    <property type="entry name" value="T-box_TBXT_TBX19-like"/>
    <property type="match status" value="1"/>
</dbReference>
<protein>
    <recommendedName>
        <fullName evidence="9">T-box domain-containing protein</fullName>
    </recommendedName>
</protein>
<dbReference type="AlphaFoldDB" id="A0AA88HT80"/>
<dbReference type="Gene3D" id="2.60.40.820">
    <property type="entry name" value="Transcription factor, T-box"/>
    <property type="match status" value="1"/>
</dbReference>
<name>A0AA88HT80_ARTSF</name>
<gene>
    <name evidence="10" type="ORF">QYM36_010388</name>
</gene>
<dbReference type="PRINTS" id="PR00938">
    <property type="entry name" value="BRACHYURY"/>
</dbReference>
<dbReference type="InterPro" id="IPR046360">
    <property type="entry name" value="T-box_DNA-bd"/>
</dbReference>
<proteinExistence type="predicted"/>
<evidence type="ECO:0000256" key="6">
    <source>
        <dbReference type="ARBA" id="ARBA00023242"/>
    </source>
</evidence>
<evidence type="ECO:0000256" key="3">
    <source>
        <dbReference type="ARBA" id="ARBA00023015"/>
    </source>
</evidence>
<evidence type="ECO:0000256" key="7">
    <source>
        <dbReference type="PROSITE-ProRule" id="PRU00201"/>
    </source>
</evidence>
<dbReference type="GO" id="GO:0005634">
    <property type="term" value="C:nucleus"/>
    <property type="evidence" value="ECO:0007669"/>
    <property type="project" value="UniProtKB-SubCell"/>
</dbReference>
<keyword evidence="11" id="KW-1185">Reference proteome</keyword>
<feature type="non-terminal residue" evidence="10">
    <location>
        <position position="482"/>
    </location>
</feature>
<feature type="domain" description="T-box" evidence="9">
    <location>
        <begin position="67"/>
        <end position="241"/>
    </location>
</feature>
<evidence type="ECO:0000256" key="2">
    <source>
        <dbReference type="ARBA" id="ARBA00022473"/>
    </source>
</evidence>
<comment type="caution">
    <text evidence="10">The sequence shown here is derived from an EMBL/GenBank/DDBJ whole genome shotgun (WGS) entry which is preliminary data.</text>
</comment>
<dbReference type="InterPro" id="IPR001699">
    <property type="entry name" value="TF_T-box"/>
</dbReference>
<comment type="subcellular location">
    <subcellularLocation>
        <location evidence="1 7">Nucleus</location>
    </subcellularLocation>
</comment>
<evidence type="ECO:0000259" key="9">
    <source>
        <dbReference type="PROSITE" id="PS50252"/>
    </source>
</evidence>
<sequence length="482" mass="54300">LKLILRSALSVGSLCCFKCFKMKSIMPGYHACQLIAIAEGGIKKSGFDANSPTVLNNNLDTNCKVILDDRELWAKFQELVNEMIVTKNGRRMFPVVKVNISNLDPEAMYSVLLEFVQIDHEGRCRYIEGRWMASGKAERSPAATVYVHHESPNFGNHWMKDPVTFAKLKLSNKKADPSMIMLNSLHKYEARIHIIRVGSEERSIRTFSFPETQFIAVTAYQNPEVTSLKIKHNPFAKAFLDSKDRSSGHELSENHNQCGLQQYSQLYLSSQHSPQMFTPHRVPLVPAARPSLAMKHEPHSHRQTPYPQPGKRVSTDGSPSSPVQHHQLPSSNYPSTISTSNWLFGPSHGHWPGTPPTPEGGIHTWAPHLYPTSMYDTASQSGYYFYQNQLLQPAGQTGFHQQQQFQVSSGYPSPAGDFTYPSYQQPYRNEYYPHYSGRYTTSPHEDSSTNDSQFVPKLESDSFSNHSSPQSGDWGSQSIEGL</sequence>
<dbReference type="Proteomes" id="UP001187531">
    <property type="component" value="Unassembled WGS sequence"/>
</dbReference>
<feature type="compositionally biased region" description="Polar residues" evidence="8">
    <location>
        <begin position="315"/>
        <end position="333"/>
    </location>
</feature>
<dbReference type="PANTHER" id="PTHR11267:SF106">
    <property type="entry name" value="T-RELATED PROTEIN"/>
    <property type="match status" value="1"/>
</dbReference>
<dbReference type="InterPro" id="IPR008967">
    <property type="entry name" value="p53-like_TF_DNA-bd_sf"/>
</dbReference>
<feature type="region of interest" description="Disordered" evidence="8">
    <location>
        <begin position="401"/>
        <end position="482"/>
    </location>
</feature>
<evidence type="ECO:0000256" key="4">
    <source>
        <dbReference type="ARBA" id="ARBA00023125"/>
    </source>
</evidence>
<dbReference type="GO" id="GO:0000981">
    <property type="term" value="F:DNA-binding transcription factor activity, RNA polymerase II-specific"/>
    <property type="evidence" value="ECO:0007669"/>
    <property type="project" value="TreeGrafter"/>
</dbReference>
<dbReference type="Pfam" id="PF00907">
    <property type="entry name" value="T-box"/>
    <property type="match status" value="1"/>
</dbReference>
<dbReference type="SUPFAM" id="SSF49417">
    <property type="entry name" value="p53-like transcription factors"/>
    <property type="match status" value="1"/>
</dbReference>
<evidence type="ECO:0000313" key="10">
    <source>
        <dbReference type="EMBL" id="KAK2715804.1"/>
    </source>
</evidence>
<feature type="compositionally biased region" description="Polar residues" evidence="8">
    <location>
        <begin position="461"/>
        <end position="482"/>
    </location>
</feature>
<keyword evidence="5" id="KW-0804">Transcription</keyword>
<evidence type="ECO:0000256" key="5">
    <source>
        <dbReference type="ARBA" id="ARBA00023163"/>
    </source>
</evidence>
<organism evidence="10 11">
    <name type="scientific">Artemia franciscana</name>
    <name type="common">Brine shrimp</name>
    <name type="synonym">Artemia sanfranciscana</name>
    <dbReference type="NCBI Taxonomy" id="6661"/>
    <lineage>
        <taxon>Eukaryota</taxon>
        <taxon>Metazoa</taxon>
        <taxon>Ecdysozoa</taxon>
        <taxon>Arthropoda</taxon>
        <taxon>Crustacea</taxon>
        <taxon>Branchiopoda</taxon>
        <taxon>Anostraca</taxon>
        <taxon>Artemiidae</taxon>
        <taxon>Artemia</taxon>
    </lineage>
</organism>
<keyword evidence="6 7" id="KW-0539">Nucleus</keyword>
<accession>A0AA88HT80</accession>
<dbReference type="InterPro" id="IPR018186">
    <property type="entry name" value="TF_T-box_CS"/>
</dbReference>
<dbReference type="PANTHER" id="PTHR11267">
    <property type="entry name" value="T-BOX PROTEIN-RELATED"/>
    <property type="match status" value="1"/>
</dbReference>
<dbReference type="GO" id="GO:0000785">
    <property type="term" value="C:chromatin"/>
    <property type="evidence" value="ECO:0007669"/>
    <property type="project" value="TreeGrafter"/>
</dbReference>
<reference evidence="10" key="1">
    <citation type="submission" date="2023-07" db="EMBL/GenBank/DDBJ databases">
        <title>Chromosome-level genome assembly of Artemia franciscana.</title>
        <authorList>
            <person name="Jo E."/>
        </authorList>
    </citation>
    <scope>NUCLEOTIDE SEQUENCE</scope>
    <source>
        <tissue evidence="10">Whole body</tissue>
    </source>
</reference>
<dbReference type="PROSITE" id="PS01283">
    <property type="entry name" value="TBOX_1"/>
    <property type="match status" value="1"/>
</dbReference>
<dbReference type="InterPro" id="IPR036960">
    <property type="entry name" value="T-box_sf"/>
</dbReference>
<keyword evidence="3" id="KW-0805">Transcription regulation</keyword>
<keyword evidence="4 7" id="KW-0238">DNA-binding</keyword>
<dbReference type="GO" id="GO:0001707">
    <property type="term" value="P:mesoderm formation"/>
    <property type="evidence" value="ECO:0007669"/>
    <property type="project" value="TreeGrafter"/>
</dbReference>
<dbReference type="GO" id="GO:0003007">
    <property type="term" value="P:heart morphogenesis"/>
    <property type="evidence" value="ECO:0007669"/>
    <property type="project" value="TreeGrafter"/>
</dbReference>
<dbReference type="GO" id="GO:0045893">
    <property type="term" value="P:positive regulation of DNA-templated transcription"/>
    <property type="evidence" value="ECO:0007669"/>
    <property type="project" value="InterPro"/>
</dbReference>
<dbReference type="GO" id="GO:0000978">
    <property type="term" value="F:RNA polymerase II cis-regulatory region sequence-specific DNA binding"/>
    <property type="evidence" value="ECO:0007669"/>
    <property type="project" value="InterPro"/>
</dbReference>
<evidence type="ECO:0000256" key="1">
    <source>
        <dbReference type="ARBA" id="ARBA00004123"/>
    </source>
</evidence>
<dbReference type="PROSITE" id="PS50252">
    <property type="entry name" value="TBOX_3"/>
    <property type="match status" value="1"/>
</dbReference>
<dbReference type="GO" id="GO:0001708">
    <property type="term" value="P:cell fate specification"/>
    <property type="evidence" value="ECO:0007669"/>
    <property type="project" value="TreeGrafter"/>
</dbReference>
<comment type="caution">
    <text evidence="7">Lacks conserved residue(s) required for the propagation of feature annotation.</text>
</comment>
<dbReference type="SMART" id="SM00425">
    <property type="entry name" value="TBOX"/>
    <property type="match status" value="1"/>
</dbReference>
<evidence type="ECO:0000313" key="11">
    <source>
        <dbReference type="Proteomes" id="UP001187531"/>
    </source>
</evidence>
<dbReference type="InterPro" id="IPR002070">
    <property type="entry name" value="TF_Brachyury"/>
</dbReference>
<dbReference type="PRINTS" id="PR00937">
    <property type="entry name" value="TBOX"/>
</dbReference>